<dbReference type="Pfam" id="PF06812">
    <property type="entry name" value="ImpA_N"/>
    <property type="match status" value="1"/>
</dbReference>
<keyword evidence="3" id="KW-1185">Reference proteome</keyword>
<comment type="caution">
    <text evidence="2">The sequence shown here is derived from an EMBL/GenBank/DDBJ whole genome shotgun (WGS) entry which is preliminary data.</text>
</comment>
<protein>
    <submittedName>
        <fullName evidence="2">Type VI secretion system protein TssA</fullName>
    </submittedName>
</protein>
<evidence type="ECO:0000313" key="3">
    <source>
        <dbReference type="Proteomes" id="UP000774958"/>
    </source>
</evidence>
<evidence type="ECO:0000313" key="2">
    <source>
        <dbReference type="EMBL" id="MBZ6068402.1"/>
    </source>
</evidence>
<dbReference type="RefSeq" id="WP_224163730.1">
    <property type="nucleotide sequence ID" value="NZ_JAIRBT010000043.1"/>
</dbReference>
<reference evidence="2 3" key="1">
    <citation type="submission" date="2021-09" db="EMBL/GenBank/DDBJ databases">
        <title>Aeromonas schubertii isolated from Asian sea bass.</title>
        <authorList>
            <person name="Pinpimai K."/>
        </authorList>
    </citation>
    <scope>NUCLEOTIDE SEQUENCE [LARGE SCALE GENOMIC DNA]</scope>
    <source>
        <strain evidence="2 3">CHULA2021a</strain>
    </source>
</reference>
<name>A0ABS7VG91_9GAMM</name>
<dbReference type="NCBIfam" id="TIGR03362">
    <property type="entry name" value="VI_chp_7"/>
    <property type="match status" value="1"/>
</dbReference>
<gene>
    <name evidence="2" type="primary">tssA</name>
    <name evidence="2" type="ORF">LA374_19645</name>
</gene>
<organism evidence="2 3">
    <name type="scientific">Aeromonas schubertii</name>
    <dbReference type="NCBI Taxonomy" id="652"/>
    <lineage>
        <taxon>Bacteria</taxon>
        <taxon>Pseudomonadati</taxon>
        <taxon>Pseudomonadota</taxon>
        <taxon>Gammaproteobacteria</taxon>
        <taxon>Aeromonadales</taxon>
        <taxon>Aeromonadaceae</taxon>
        <taxon>Aeromonas</taxon>
    </lineage>
</organism>
<evidence type="ECO:0000259" key="1">
    <source>
        <dbReference type="Pfam" id="PF06812"/>
    </source>
</evidence>
<sequence length="459" mass="49955">MAHAHPWCQRLLAPLPEAAVSAAVAADDPLWESVETELVKLGSLAHSQVDLGKVSGDCLTLLESRTKDMRVLAQLLRCLQHPAKATPFATALMLLDAWVEAYWDKAFPASALQKQRVLSQIIKRFEGVLGRVCEQGSAAELRQLLTLAEGFEQRWLTMAPDKEALLGELVMTLRRAQRRQEEQAKVDAAPVAAPVVSAATGGGSGAQIDASSERAWRQSQLKVAELLIEQQPEAPIGYRLRRNAIWSTITAPPMASKGNKTPLAPMSADMVEEYRAALAQPDAALWGRIEQSLTLAPYWFEGHQLSAMVATRLGQGTVAEAIREELAAFIERLPALRELAFSDGTPFLSAECGQWLQPGSAAQGEGHTSLQGELTSCCQGQGLAAALALLDERLGRIKEPRERFYGQLAGAELLAGEGMKSLAAQHYQHLWQEAVRLGLAQWEPGLVSRLERHATSRSS</sequence>
<proteinExistence type="predicted"/>
<accession>A0ABS7VG91</accession>
<feature type="domain" description="ImpA N-terminal" evidence="1">
    <location>
        <begin position="12"/>
        <end position="111"/>
    </location>
</feature>
<dbReference type="PANTHER" id="PTHR37024">
    <property type="entry name" value="TYPE VI SECRETION SYSTEM DUF2094 AND IMPA-RELATED DOMAIN PROTEIN"/>
    <property type="match status" value="1"/>
</dbReference>
<dbReference type="PANTHER" id="PTHR37024:SF3">
    <property type="entry name" value="TYPE VI SECRETION SYSTEM PROTEIN TSSA"/>
    <property type="match status" value="1"/>
</dbReference>
<dbReference type="InterPro" id="IPR010657">
    <property type="entry name" value="ImpA_N"/>
</dbReference>
<dbReference type="Proteomes" id="UP000774958">
    <property type="component" value="Unassembled WGS sequence"/>
</dbReference>
<dbReference type="Pfam" id="PF16989">
    <property type="entry name" value="T6SS_VasJ"/>
    <property type="match status" value="1"/>
</dbReference>
<dbReference type="EMBL" id="JAIRBT010000043">
    <property type="protein sequence ID" value="MBZ6068402.1"/>
    <property type="molecule type" value="Genomic_DNA"/>
</dbReference>
<dbReference type="InterPro" id="IPR017739">
    <property type="entry name" value="T6SS-assoc_VCA0119"/>
</dbReference>